<protein>
    <submittedName>
        <fullName evidence="6">ABC-type multidrug transport system, ATPase component</fullName>
    </submittedName>
</protein>
<dbReference type="InterPro" id="IPR003593">
    <property type="entry name" value="AAA+_ATPase"/>
</dbReference>
<gene>
    <name evidence="6" type="ORF">SAMN02745136_01821</name>
</gene>
<dbReference type="GO" id="GO:0005524">
    <property type="term" value="F:ATP binding"/>
    <property type="evidence" value="ECO:0007669"/>
    <property type="project" value="UniProtKB-KW"/>
</dbReference>
<dbReference type="EMBL" id="FRAC01000009">
    <property type="protein sequence ID" value="SHK13786.1"/>
    <property type="molecule type" value="Genomic_DNA"/>
</dbReference>
<evidence type="ECO:0000256" key="1">
    <source>
        <dbReference type="ARBA" id="ARBA00005417"/>
    </source>
</evidence>
<dbReference type="SMART" id="SM00382">
    <property type="entry name" value="AAA"/>
    <property type="match status" value="1"/>
</dbReference>
<keyword evidence="2" id="KW-0813">Transport</keyword>
<dbReference type="Gene3D" id="3.40.50.300">
    <property type="entry name" value="P-loop containing nucleotide triphosphate hydrolases"/>
    <property type="match status" value="1"/>
</dbReference>
<proteinExistence type="inferred from homology"/>
<evidence type="ECO:0000313" key="6">
    <source>
        <dbReference type="EMBL" id="SHK13786.1"/>
    </source>
</evidence>
<name>A0A1M6Q107_9FIRM</name>
<dbReference type="PANTHER" id="PTHR43335">
    <property type="entry name" value="ABC TRANSPORTER, ATP-BINDING PROTEIN"/>
    <property type="match status" value="1"/>
</dbReference>
<dbReference type="STRING" id="1121322.SAMN02745136_01821"/>
<evidence type="ECO:0000313" key="7">
    <source>
        <dbReference type="Proteomes" id="UP000184386"/>
    </source>
</evidence>
<dbReference type="Pfam" id="PF00005">
    <property type="entry name" value="ABC_tran"/>
    <property type="match status" value="1"/>
</dbReference>
<dbReference type="InterPro" id="IPR003439">
    <property type="entry name" value="ABC_transporter-like_ATP-bd"/>
</dbReference>
<keyword evidence="4" id="KW-0067">ATP-binding</keyword>
<keyword evidence="7" id="KW-1185">Reference proteome</keyword>
<accession>A0A1M6Q107</accession>
<evidence type="ECO:0000259" key="5">
    <source>
        <dbReference type="PROSITE" id="PS50893"/>
    </source>
</evidence>
<dbReference type="AlphaFoldDB" id="A0A1M6Q107"/>
<sequence>MCKVCVLLLILCYNKVKNGNYKDACISALIKGAERNQTFMKIEMKNLDLLYPSGKQALDNVSLTLDSPNLIGLLGQNGAGKSTLMKLLVAGLLPSRGDICVDGRPLVKCEKEVKTKLGYLPQSFGLYDELTVWQFLDYMSSLKGIKDSKAAIKAAIAATGLEEKQKARIQTLSGGQRQRVGIAQAMLGEPELLIFDEPTVGLDPEERIRFRNLFSHMAQDKIVLLSTHIIEDVQSVCNQLIVIHHGRILFTGGPEELIQRAEGHVGTFIENSISKADQALLITSRVNTAHGISCRGVADTLPDYATTAEPSLEDAYLYLIEREGALL</sequence>
<dbReference type="PROSITE" id="PS00211">
    <property type="entry name" value="ABC_TRANSPORTER_1"/>
    <property type="match status" value="1"/>
</dbReference>
<comment type="similarity">
    <text evidence="1">Belongs to the ABC transporter superfamily.</text>
</comment>
<dbReference type="Proteomes" id="UP000184386">
    <property type="component" value="Unassembled WGS sequence"/>
</dbReference>
<feature type="domain" description="ABC transporter" evidence="5">
    <location>
        <begin position="42"/>
        <end position="270"/>
    </location>
</feature>
<evidence type="ECO:0000256" key="2">
    <source>
        <dbReference type="ARBA" id="ARBA00022448"/>
    </source>
</evidence>
<organism evidence="6 7">
    <name type="scientific">Anaerocolumna jejuensis DSM 15929</name>
    <dbReference type="NCBI Taxonomy" id="1121322"/>
    <lineage>
        <taxon>Bacteria</taxon>
        <taxon>Bacillati</taxon>
        <taxon>Bacillota</taxon>
        <taxon>Clostridia</taxon>
        <taxon>Lachnospirales</taxon>
        <taxon>Lachnospiraceae</taxon>
        <taxon>Anaerocolumna</taxon>
    </lineage>
</organism>
<reference evidence="6 7" key="1">
    <citation type="submission" date="2016-11" db="EMBL/GenBank/DDBJ databases">
        <authorList>
            <person name="Jaros S."/>
            <person name="Januszkiewicz K."/>
            <person name="Wedrychowicz H."/>
        </authorList>
    </citation>
    <scope>NUCLEOTIDE SEQUENCE [LARGE SCALE GENOMIC DNA]</scope>
    <source>
        <strain evidence="6 7">DSM 15929</strain>
    </source>
</reference>
<dbReference type="InterPro" id="IPR017871">
    <property type="entry name" value="ABC_transporter-like_CS"/>
</dbReference>
<evidence type="ECO:0000256" key="3">
    <source>
        <dbReference type="ARBA" id="ARBA00022741"/>
    </source>
</evidence>
<dbReference type="InterPro" id="IPR027417">
    <property type="entry name" value="P-loop_NTPase"/>
</dbReference>
<dbReference type="PANTHER" id="PTHR43335:SF2">
    <property type="entry name" value="ABC TRANSPORTER, ATP-BINDING PROTEIN"/>
    <property type="match status" value="1"/>
</dbReference>
<dbReference type="GO" id="GO:0016887">
    <property type="term" value="F:ATP hydrolysis activity"/>
    <property type="evidence" value="ECO:0007669"/>
    <property type="project" value="InterPro"/>
</dbReference>
<dbReference type="SUPFAM" id="SSF52540">
    <property type="entry name" value="P-loop containing nucleoside triphosphate hydrolases"/>
    <property type="match status" value="1"/>
</dbReference>
<evidence type="ECO:0000256" key="4">
    <source>
        <dbReference type="ARBA" id="ARBA00022840"/>
    </source>
</evidence>
<keyword evidence="3" id="KW-0547">Nucleotide-binding</keyword>
<dbReference type="PROSITE" id="PS50893">
    <property type="entry name" value="ABC_TRANSPORTER_2"/>
    <property type="match status" value="1"/>
</dbReference>